<protein>
    <submittedName>
        <fullName evidence="1">Uncharacterized protein</fullName>
    </submittedName>
</protein>
<sequence length="93" mass="10096">DGTFRLADVADVGFASLRRLPRQETGRATEIQPDGSTKTRRAFGITRQHTAAEIHYRADVARDEVRRANAAGRPVQASWLAAIAADALPGELI</sequence>
<dbReference type="EMBL" id="BARS01027058">
    <property type="protein sequence ID" value="GAG07582.1"/>
    <property type="molecule type" value="Genomic_DNA"/>
</dbReference>
<accession>X0V8B0</accession>
<evidence type="ECO:0000313" key="1">
    <source>
        <dbReference type="EMBL" id="GAG07582.1"/>
    </source>
</evidence>
<gene>
    <name evidence="1" type="ORF">S01H1_42540</name>
</gene>
<reference evidence="1" key="1">
    <citation type="journal article" date="2014" name="Front. Microbiol.">
        <title>High frequency of phylogenetically diverse reductive dehalogenase-homologous genes in deep subseafloor sedimentary metagenomes.</title>
        <authorList>
            <person name="Kawai M."/>
            <person name="Futagami T."/>
            <person name="Toyoda A."/>
            <person name="Takaki Y."/>
            <person name="Nishi S."/>
            <person name="Hori S."/>
            <person name="Arai W."/>
            <person name="Tsubouchi T."/>
            <person name="Morono Y."/>
            <person name="Uchiyama I."/>
            <person name="Ito T."/>
            <person name="Fujiyama A."/>
            <person name="Inagaki F."/>
            <person name="Takami H."/>
        </authorList>
    </citation>
    <scope>NUCLEOTIDE SEQUENCE</scope>
    <source>
        <strain evidence="1">Expedition CK06-06</strain>
    </source>
</reference>
<comment type="caution">
    <text evidence="1">The sequence shown here is derived from an EMBL/GenBank/DDBJ whole genome shotgun (WGS) entry which is preliminary data.</text>
</comment>
<feature type="non-terminal residue" evidence="1">
    <location>
        <position position="1"/>
    </location>
</feature>
<dbReference type="AlphaFoldDB" id="X0V8B0"/>
<name>X0V8B0_9ZZZZ</name>
<organism evidence="1">
    <name type="scientific">marine sediment metagenome</name>
    <dbReference type="NCBI Taxonomy" id="412755"/>
    <lineage>
        <taxon>unclassified sequences</taxon>
        <taxon>metagenomes</taxon>
        <taxon>ecological metagenomes</taxon>
    </lineage>
</organism>
<proteinExistence type="predicted"/>